<keyword evidence="2" id="KW-0808">Transferase</keyword>
<dbReference type="AlphaFoldDB" id="A0A8H8P0S0"/>
<protein>
    <submittedName>
        <fullName evidence="2">Histidine protein methyltransferase</fullName>
    </submittedName>
</protein>
<dbReference type="GeneID" id="67030941"/>
<feature type="region of interest" description="Disordered" evidence="1">
    <location>
        <begin position="94"/>
        <end position="124"/>
    </location>
</feature>
<dbReference type="GO" id="GO:0008168">
    <property type="term" value="F:methyltransferase activity"/>
    <property type="evidence" value="ECO:0007669"/>
    <property type="project" value="UniProtKB-KW"/>
</dbReference>
<accession>A0A8H8P0S0</accession>
<keyword evidence="2" id="KW-0489">Methyltransferase</keyword>
<dbReference type="GO" id="GO:0032259">
    <property type="term" value="P:methylation"/>
    <property type="evidence" value="ECO:0007669"/>
    <property type="project" value="UniProtKB-KW"/>
</dbReference>
<gene>
    <name evidence="2" type="ORF">RhiXN_08662</name>
</gene>
<dbReference type="EMBL" id="CP059667">
    <property type="protein sequence ID" value="QRW23626.1"/>
    <property type="molecule type" value="Genomic_DNA"/>
</dbReference>
<dbReference type="RefSeq" id="XP_043183863.1">
    <property type="nucleotide sequence ID" value="XM_043328478.1"/>
</dbReference>
<evidence type="ECO:0000313" key="3">
    <source>
        <dbReference type="Proteomes" id="UP000650533"/>
    </source>
</evidence>
<dbReference type="Proteomes" id="UP000650533">
    <property type="component" value="Chromosome 10"/>
</dbReference>
<sequence>MVLFKGRRILSSYYPTSISQTDSKSKLPEVSNLTLESVLKKTKKRHKSDLNRLEHIRPPRIRHDRTRRPCIPPALRSAFQDSLSTHHIELRFFSDPGTHSTPKRLRPRPHLGNNLPTHKSPFPRSLAQRRDLSRREMSRCGQDVYFGVGGGIRELKLRWRRVGRV</sequence>
<dbReference type="KEGG" id="rsx:RhiXN_08662"/>
<proteinExistence type="predicted"/>
<evidence type="ECO:0000256" key="1">
    <source>
        <dbReference type="SAM" id="MobiDB-lite"/>
    </source>
</evidence>
<name>A0A8H8P0S0_9AGAM</name>
<reference evidence="2" key="1">
    <citation type="submission" date="2020-05" db="EMBL/GenBank/DDBJ databases">
        <title>Evolutionary and genomic comparisons of hybrid uninucleate and nonhybrid Rhizoctonia fungi.</title>
        <authorList>
            <person name="Li C."/>
            <person name="Chen X."/>
        </authorList>
    </citation>
    <scope>NUCLEOTIDE SEQUENCE</scope>
    <source>
        <strain evidence="2">AG-1 IA</strain>
    </source>
</reference>
<evidence type="ECO:0000313" key="2">
    <source>
        <dbReference type="EMBL" id="QRW23626.1"/>
    </source>
</evidence>
<organism evidence="2 3">
    <name type="scientific">Rhizoctonia solani</name>
    <dbReference type="NCBI Taxonomy" id="456999"/>
    <lineage>
        <taxon>Eukaryota</taxon>
        <taxon>Fungi</taxon>
        <taxon>Dikarya</taxon>
        <taxon>Basidiomycota</taxon>
        <taxon>Agaricomycotina</taxon>
        <taxon>Agaricomycetes</taxon>
        <taxon>Cantharellales</taxon>
        <taxon>Ceratobasidiaceae</taxon>
        <taxon>Rhizoctonia</taxon>
    </lineage>
</organism>